<evidence type="ECO:0008006" key="4">
    <source>
        <dbReference type="Google" id="ProtNLM"/>
    </source>
</evidence>
<dbReference type="SUPFAM" id="SSF82607">
    <property type="entry name" value="YbaB-like"/>
    <property type="match status" value="1"/>
</dbReference>
<reference evidence="1" key="1">
    <citation type="submission" date="2023-03" db="EMBL/GenBank/DDBJ databases">
        <title>Actinoallomurus iriomotensis NBRC 103681.</title>
        <authorList>
            <person name="Ichikawa N."/>
            <person name="Sato H."/>
            <person name="Tonouchi N."/>
        </authorList>
    </citation>
    <scope>NUCLEOTIDE SEQUENCE</scope>
    <source>
        <strain evidence="1">NBRC 103681</strain>
    </source>
</reference>
<evidence type="ECO:0000313" key="2">
    <source>
        <dbReference type="EMBL" id="GLY83689.1"/>
    </source>
</evidence>
<dbReference type="EMBL" id="BSTJ01000003">
    <property type="protein sequence ID" value="GLY74702.1"/>
    <property type="molecule type" value="Genomic_DNA"/>
</dbReference>
<evidence type="ECO:0000313" key="1">
    <source>
        <dbReference type="EMBL" id="GLY74702.1"/>
    </source>
</evidence>
<comment type="caution">
    <text evidence="2">The sequence shown here is derived from an EMBL/GenBank/DDBJ whole genome shotgun (WGS) entry which is preliminary data.</text>
</comment>
<dbReference type="Gene3D" id="3.30.1310.10">
    <property type="entry name" value="Nucleoid-associated protein YbaB-like domain"/>
    <property type="match status" value="1"/>
</dbReference>
<protein>
    <recommendedName>
        <fullName evidence="4">YbaB/EbfC family nucleoid-associated protein</fullName>
    </recommendedName>
</protein>
<dbReference type="InterPro" id="IPR036894">
    <property type="entry name" value="YbaB-like_sf"/>
</dbReference>
<dbReference type="GO" id="GO:0003677">
    <property type="term" value="F:DNA binding"/>
    <property type="evidence" value="ECO:0007669"/>
    <property type="project" value="InterPro"/>
</dbReference>
<dbReference type="InterPro" id="IPR004401">
    <property type="entry name" value="YbaB/EbfC"/>
</dbReference>
<reference evidence="2" key="2">
    <citation type="submission" date="2023-03" db="EMBL/GenBank/DDBJ databases">
        <title>Actinoallomurus iriomotensis NBRC 103684.</title>
        <authorList>
            <person name="Ichikawa N."/>
            <person name="Sato H."/>
            <person name="Tonouchi N."/>
        </authorList>
    </citation>
    <scope>NUCLEOTIDE SEQUENCE</scope>
    <source>
        <strain evidence="2">NBRC 103684</strain>
    </source>
</reference>
<dbReference type="Proteomes" id="UP001165135">
    <property type="component" value="Unassembled WGS sequence"/>
</dbReference>
<name>A0A9W6RXL9_9ACTN</name>
<keyword evidence="3" id="KW-1185">Reference proteome</keyword>
<evidence type="ECO:0000313" key="3">
    <source>
        <dbReference type="Proteomes" id="UP001165074"/>
    </source>
</evidence>
<dbReference type="AlphaFoldDB" id="A0A9W6RXL9"/>
<accession>A0A9W6RXL9</accession>
<sequence>MGGGEPLSEEMETAGLRIYADELRDAFMRMNAEALDLHAQGRAIQVTEKSSDGLVAATVGARGELISLDIDPRIFRRPDSRELADAIVKAVNQAASKAQEKVVEIFEPLIPADQMRAHLAGDVESVLEQMVQQIRGER</sequence>
<dbReference type="EMBL" id="BSTK01000002">
    <property type="protein sequence ID" value="GLY83689.1"/>
    <property type="molecule type" value="Genomic_DNA"/>
</dbReference>
<organism evidence="2 3">
    <name type="scientific">Actinoallomurus iriomotensis</name>
    <dbReference type="NCBI Taxonomy" id="478107"/>
    <lineage>
        <taxon>Bacteria</taxon>
        <taxon>Bacillati</taxon>
        <taxon>Actinomycetota</taxon>
        <taxon>Actinomycetes</taxon>
        <taxon>Streptosporangiales</taxon>
        <taxon>Thermomonosporaceae</taxon>
        <taxon>Actinoallomurus</taxon>
    </lineage>
</organism>
<dbReference type="Pfam" id="PF02575">
    <property type="entry name" value="YbaB_DNA_bd"/>
    <property type="match status" value="1"/>
</dbReference>
<gene>
    <name evidence="1" type="ORF">Airi01_029690</name>
    <name evidence="2" type="ORF">Airi02_016180</name>
</gene>
<dbReference type="Proteomes" id="UP001165074">
    <property type="component" value="Unassembled WGS sequence"/>
</dbReference>
<proteinExistence type="predicted"/>